<evidence type="ECO:0000256" key="3">
    <source>
        <dbReference type="ARBA" id="ARBA00062323"/>
    </source>
</evidence>
<dbReference type="CDD" id="cd02042">
    <property type="entry name" value="ParAB_family"/>
    <property type="match status" value="1"/>
</dbReference>
<dbReference type="PATRIC" id="fig|137591.24.peg.220"/>
<dbReference type="FunFam" id="3.40.50.300:FF:000285">
    <property type="entry name" value="Sporulation initiation inhibitor Soj"/>
    <property type="match status" value="1"/>
</dbReference>
<reference evidence="7 8" key="1">
    <citation type="journal article" date="2015" name="Microbiology (Mosc.)">
        <title>Genomics of the Weissella cibaria species with an examination of its metabolic traits.</title>
        <authorList>
            <person name="Lynch K.M."/>
            <person name="Lucid A."/>
            <person name="Arendt E.K."/>
            <person name="Sleator R.D."/>
            <person name="Lucey B."/>
            <person name="Coffey A."/>
        </authorList>
    </citation>
    <scope>NUCLEOTIDE SEQUENCE [LARGE SCALE GENOMIC DNA]</scope>
    <source>
        <strain evidence="7 8">AB3b</strain>
    </source>
</reference>
<dbReference type="PANTHER" id="PTHR13696">
    <property type="entry name" value="P-LOOP CONTAINING NUCLEOSIDE TRIPHOSPHATE HYDROLASE"/>
    <property type="match status" value="1"/>
</dbReference>
<evidence type="ECO:0000256" key="1">
    <source>
        <dbReference type="ARBA" id="ARBA00006976"/>
    </source>
</evidence>
<comment type="catalytic activity">
    <reaction evidence="2">
        <text>ATP + H2O = ADP + phosphate + H(+)</text>
        <dbReference type="Rhea" id="RHEA:13065"/>
        <dbReference type="ChEBI" id="CHEBI:15377"/>
        <dbReference type="ChEBI" id="CHEBI:15378"/>
        <dbReference type="ChEBI" id="CHEBI:30616"/>
        <dbReference type="ChEBI" id="CHEBI:43474"/>
        <dbReference type="ChEBI" id="CHEBI:456216"/>
    </reaction>
</comment>
<evidence type="ECO:0000313" key="7">
    <source>
        <dbReference type="EMBL" id="KIU25610.1"/>
    </source>
</evidence>
<dbReference type="Proteomes" id="UP000032289">
    <property type="component" value="Unassembled WGS sequence"/>
</dbReference>
<feature type="domain" description="AAA" evidence="5">
    <location>
        <begin position="3"/>
        <end position="178"/>
    </location>
</feature>
<dbReference type="PIRSF" id="PIRSF009320">
    <property type="entry name" value="Nuc_binding_HP_1000"/>
    <property type="match status" value="1"/>
</dbReference>
<dbReference type="EMBL" id="JWHT01000006">
    <property type="protein sequence ID" value="KIU25610.1"/>
    <property type="molecule type" value="Genomic_DNA"/>
</dbReference>
<evidence type="ECO:0000259" key="5">
    <source>
        <dbReference type="Pfam" id="PF13614"/>
    </source>
</evidence>
<evidence type="ECO:0000313" key="8">
    <source>
        <dbReference type="Proteomes" id="UP000032289"/>
    </source>
</evidence>
<accession>A0A0D1M0S2</accession>
<comment type="subunit">
    <text evidence="3">Dimerizes in the presence of ATP but not ADP; ATP-binding is required for double-stranded (ds)DNA-binding. Interacts with DnaA.</text>
</comment>
<evidence type="ECO:0000313" key="6">
    <source>
        <dbReference type="EMBL" id="AWF96648.1"/>
    </source>
</evidence>
<dbReference type="SUPFAM" id="SSF52540">
    <property type="entry name" value="P-loop containing nucleoside triphosphate hydrolases"/>
    <property type="match status" value="1"/>
</dbReference>
<dbReference type="Proteomes" id="UP000244870">
    <property type="component" value="Chromosome"/>
</dbReference>
<dbReference type="InterPro" id="IPR025669">
    <property type="entry name" value="AAA_dom"/>
</dbReference>
<dbReference type="InterPro" id="IPR050678">
    <property type="entry name" value="DNA_Partitioning_ATPase"/>
</dbReference>
<organism evidence="7 8">
    <name type="scientific">Weissella cibaria</name>
    <dbReference type="NCBI Taxonomy" id="137591"/>
    <lineage>
        <taxon>Bacteria</taxon>
        <taxon>Bacillati</taxon>
        <taxon>Bacillota</taxon>
        <taxon>Bacilli</taxon>
        <taxon>Lactobacillales</taxon>
        <taxon>Lactobacillaceae</taxon>
        <taxon>Weissella</taxon>
    </lineage>
</organism>
<dbReference type="EMBL" id="CP020928">
    <property type="protein sequence ID" value="AWF96648.1"/>
    <property type="molecule type" value="Genomic_DNA"/>
</dbReference>
<reference evidence="6 9" key="2">
    <citation type="submission" date="2017-04" db="EMBL/GenBank/DDBJ databases">
        <title>Weissella cibaria strain m2 complete genome.</title>
        <authorList>
            <person name="Pan Q."/>
            <person name="Tan M."/>
            <person name="Yao F."/>
            <person name="Su S."/>
        </authorList>
    </citation>
    <scope>NUCLEOTIDE SEQUENCE [LARGE SCALE GENOMIC DNA]</scope>
    <source>
        <strain evidence="6 9">M2</strain>
    </source>
</reference>
<proteinExistence type="inferred from homology"/>
<evidence type="ECO:0000313" key="9">
    <source>
        <dbReference type="Proteomes" id="UP000244870"/>
    </source>
</evidence>
<dbReference type="InterPro" id="IPR027417">
    <property type="entry name" value="P-loop_NTPase"/>
</dbReference>
<dbReference type="Pfam" id="PF13614">
    <property type="entry name" value="AAA_31"/>
    <property type="match status" value="1"/>
</dbReference>
<dbReference type="PANTHER" id="PTHR13696:SF52">
    <property type="entry name" value="PARA FAMILY PROTEIN CT_582"/>
    <property type="match status" value="1"/>
</dbReference>
<dbReference type="Gene3D" id="3.40.50.300">
    <property type="entry name" value="P-loop containing nucleotide triphosphate hydrolases"/>
    <property type="match status" value="1"/>
</dbReference>
<comment type="similarity">
    <text evidence="1">Belongs to the ParA family.</text>
</comment>
<protein>
    <recommendedName>
        <fullName evidence="4">Sporulation initiation inhibitor protein Soj</fullName>
    </recommendedName>
</protein>
<evidence type="ECO:0000256" key="4">
    <source>
        <dbReference type="ARBA" id="ARBA00071824"/>
    </source>
</evidence>
<dbReference type="AlphaFoldDB" id="A0A0D1M0S2"/>
<evidence type="ECO:0000256" key="2">
    <source>
        <dbReference type="ARBA" id="ARBA00049360"/>
    </source>
</evidence>
<sequence>MGHVIALANQKGGVGKTTTTVNLGAALASLGKSVLIIDTDAQGNATSGSGVQKSSIEQDVYDVLVHDVPLADVILSTSHEGMDIVPATIRLAGAELELAPAMARELRLKNALSGVREKYDYVLIDNPPSLGLVTINTFSAADSILIPVQAEYYALEGLGQLMNNMKLVKQHFNPDLEVEGVLMTMVDPRTNLSADVISNVREYFGSDVYETVIPRNVRLSEAPSRGLAIIDYDPKSKGSEVYMDLAKEVLAAHGER</sequence>
<name>A0A0D1M0S2_9LACO</name>
<gene>
    <name evidence="7" type="primary">soj_1</name>
    <name evidence="7" type="ORF">ab3b_00217</name>
    <name evidence="6" type="ORF">B6254_2302</name>
</gene>
<dbReference type="RefSeq" id="WP_043940575.1">
    <property type="nucleotide sequence ID" value="NZ_CP020928.1"/>
</dbReference>